<dbReference type="CDD" id="cd00161">
    <property type="entry name" value="beta-trefoil_Ricin-like"/>
    <property type="match status" value="1"/>
</dbReference>
<evidence type="ECO:0000313" key="3">
    <source>
        <dbReference type="Proteomes" id="UP001194468"/>
    </source>
</evidence>
<dbReference type="Gene3D" id="2.80.10.50">
    <property type="match status" value="1"/>
</dbReference>
<sequence>MSATTQLAPDGIYTIMSAWSGSCVAFTDDTSSPRLQNCDVNSSQQQWELQALSDDTYSLKNLAYGTYIAPIIPVHQFSYLQQSLAPYTWYLNNASQYIYTLAPDNTFSLGWDIQNIIEGNPVSSTVYIGPLFE</sequence>
<dbReference type="InterPro" id="IPR035992">
    <property type="entry name" value="Ricin_B-like_lectins"/>
</dbReference>
<gene>
    <name evidence="2" type="ORF">L210DRAFT_573827</name>
</gene>
<dbReference type="InterPro" id="IPR000772">
    <property type="entry name" value="Ricin_B_lectin"/>
</dbReference>
<evidence type="ECO:0000313" key="2">
    <source>
        <dbReference type="EMBL" id="KAF8452814.1"/>
    </source>
</evidence>
<evidence type="ECO:0000259" key="1">
    <source>
        <dbReference type="Pfam" id="PF14200"/>
    </source>
</evidence>
<protein>
    <recommendedName>
        <fullName evidence="1">Ricin B lectin domain-containing protein</fullName>
    </recommendedName>
</protein>
<comment type="caution">
    <text evidence="2">The sequence shown here is derived from an EMBL/GenBank/DDBJ whole genome shotgun (WGS) entry which is preliminary data.</text>
</comment>
<name>A0AAD4GNK2_BOLED</name>
<dbReference type="SUPFAM" id="SSF50370">
    <property type="entry name" value="Ricin B-like lectins"/>
    <property type="match status" value="1"/>
</dbReference>
<dbReference type="EMBL" id="WHUW01000001">
    <property type="protein sequence ID" value="KAF8452814.1"/>
    <property type="molecule type" value="Genomic_DNA"/>
</dbReference>
<proteinExistence type="predicted"/>
<organism evidence="2 3">
    <name type="scientific">Boletus edulis BED1</name>
    <dbReference type="NCBI Taxonomy" id="1328754"/>
    <lineage>
        <taxon>Eukaryota</taxon>
        <taxon>Fungi</taxon>
        <taxon>Dikarya</taxon>
        <taxon>Basidiomycota</taxon>
        <taxon>Agaricomycotina</taxon>
        <taxon>Agaricomycetes</taxon>
        <taxon>Agaricomycetidae</taxon>
        <taxon>Boletales</taxon>
        <taxon>Boletineae</taxon>
        <taxon>Boletaceae</taxon>
        <taxon>Boletoideae</taxon>
        <taxon>Boletus</taxon>
    </lineage>
</organism>
<feature type="domain" description="Ricin B lectin" evidence="1">
    <location>
        <begin position="9"/>
        <end position="68"/>
    </location>
</feature>
<dbReference type="Pfam" id="PF14200">
    <property type="entry name" value="RicinB_lectin_2"/>
    <property type="match status" value="1"/>
</dbReference>
<reference evidence="2" key="2">
    <citation type="journal article" date="2020" name="Nat. Commun.">
        <title>Large-scale genome sequencing of mycorrhizal fungi provides insights into the early evolution of symbiotic traits.</title>
        <authorList>
            <person name="Miyauchi S."/>
            <person name="Kiss E."/>
            <person name="Kuo A."/>
            <person name="Drula E."/>
            <person name="Kohler A."/>
            <person name="Sanchez-Garcia M."/>
            <person name="Morin E."/>
            <person name="Andreopoulos B."/>
            <person name="Barry K.W."/>
            <person name="Bonito G."/>
            <person name="Buee M."/>
            <person name="Carver A."/>
            <person name="Chen C."/>
            <person name="Cichocki N."/>
            <person name="Clum A."/>
            <person name="Culley D."/>
            <person name="Crous P.W."/>
            <person name="Fauchery L."/>
            <person name="Girlanda M."/>
            <person name="Hayes R.D."/>
            <person name="Keri Z."/>
            <person name="LaButti K."/>
            <person name="Lipzen A."/>
            <person name="Lombard V."/>
            <person name="Magnuson J."/>
            <person name="Maillard F."/>
            <person name="Murat C."/>
            <person name="Nolan M."/>
            <person name="Ohm R.A."/>
            <person name="Pangilinan J."/>
            <person name="Pereira M.F."/>
            <person name="Perotto S."/>
            <person name="Peter M."/>
            <person name="Pfister S."/>
            <person name="Riley R."/>
            <person name="Sitrit Y."/>
            <person name="Stielow J.B."/>
            <person name="Szollosi G."/>
            <person name="Zifcakova L."/>
            <person name="Stursova M."/>
            <person name="Spatafora J.W."/>
            <person name="Tedersoo L."/>
            <person name="Vaario L.M."/>
            <person name="Yamada A."/>
            <person name="Yan M."/>
            <person name="Wang P."/>
            <person name="Xu J."/>
            <person name="Bruns T."/>
            <person name="Baldrian P."/>
            <person name="Vilgalys R."/>
            <person name="Dunand C."/>
            <person name="Henrissat B."/>
            <person name="Grigoriev I.V."/>
            <person name="Hibbett D."/>
            <person name="Nagy L.G."/>
            <person name="Martin F.M."/>
        </authorList>
    </citation>
    <scope>NUCLEOTIDE SEQUENCE</scope>
    <source>
        <strain evidence="2">BED1</strain>
    </source>
</reference>
<dbReference type="AlphaFoldDB" id="A0AAD4GNK2"/>
<reference evidence="2" key="1">
    <citation type="submission" date="2019-10" db="EMBL/GenBank/DDBJ databases">
        <authorList>
            <consortium name="DOE Joint Genome Institute"/>
            <person name="Kuo A."/>
            <person name="Miyauchi S."/>
            <person name="Kiss E."/>
            <person name="Drula E."/>
            <person name="Kohler A."/>
            <person name="Sanchez-Garcia M."/>
            <person name="Andreopoulos B."/>
            <person name="Barry K.W."/>
            <person name="Bonito G."/>
            <person name="Buee M."/>
            <person name="Carver A."/>
            <person name="Chen C."/>
            <person name="Cichocki N."/>
            <person name="Clum A."/>
            <person name="Culley D."/>
            <person name="Crous P.W."/>
            <person name="Fauchery L."/>
            <person name="Girlanda M."/>
            <person name="Hayes R."/>
            <person name="Keri Z."/>
            <person name="LaButti K."/>
            <person name="Lipzen A."/>
            <person name="Lombard V."/>
            <person name="Magnuson J."/>
            <person name="Maillard F."/>
            <person name="Morin E."/>
            <person name="Murat C."/>
            <person name="Nolan M."/>
            <person name="Ohm R."/>
            <person name="Pangilinan J."/>
            <person name="Pereira M."/>
            <person name="Perotto S."/>
            <person name="Peter M."/>
            <person name="Riley R."/>
            <person name="Sitrit Y."/>
            <person name="Stielow B."/>
            <person name="Szollosi G."/>
            <person name="Zifcakova L."/>
            <person name="Stursova M."/>
            <person name="Spatafora J.W."/>
            <person name="Tedersoo L."/>
            <person name="Vaario L.-M."/>
            <person name="Yamada A."/>
            <person name="Yan M."/>
            <person name="Wang P."/>
            <person name="Xu J."/>
            <person name="Bruns T."/>
            <person name="Baldrian P."/>
            <person name="Vilgalys R."/>
            <person name="Henrissat B."/>
            <person name="Grigoriev I.V."/>
            <person name="Hibbett D."/>
            <person name="Nagy L.G."/>
            <person name="Martin F.M."/>
        </authorList>
    </citation>
    <scope>NUCLEOTIDE SEQUENCE</scope>
    <source>
        <strain evidence="2">BED1</strain>
    </source>
</reference>
<keyword evidence="3" id="KW-1185">Reference proteome</keyword>
<dbReference type="Proteomes" id="UP001194468">
    <property type="component" value="Unassembled WGS sequence"/>
</dbReference>
<accession>A0AAD4GNK2</accession>